<protein>
    <submittedName>
        <fullName evidence="3">Transcriptional activator of glycolytic enzymes-domain-containing protein</fullName>
    </submittedName>
</protein>
<proteinExistence type="predicted"/>
<keyword evidence="4" id="KW-1185">Reference proteome</keyword>
<dbReference type="PANTHER" id="PTHR37784:SF2">
    <property type="entry name" value="HIGH-OSMOLARITY-INDUCED TRANSCRIPTION PROTEIN 1"/>
    <property type="match status" value="1"/>
</dbReference>
<dbReference type="Pfam" id="PF12550">
    <property type="entry name" value="GCR1_C"/>
    <property type="match status" value="1"/>
</dbReference>
<evidence type="ECO:0000313" key="4">
    <source>
        <dbReference type="Proteomes" id="UP001390339"/>
    </source>
</evidence>
<feature type="compositionally biased region" description="Low complexity" evidence="1">
    <location>
        <begin position="96"/>
        <end position="105"/>
    </location>
</feature>
<feature type="compositionally biased region" description="Pro residues" evidence="1">
    <location>
        <begin position="71"/>
        <end position="95"/>
    </location>
</feature>
<organism evidence="3 4">
    <name type="scientific">Apiospora arundinis</name>
    <dbReference type="NCBI Taxonomy" id="335852"/>
    <lineage>
        <taxon>Eukaryota</taxon>
        <taxon>Fungi</taxon>
        <taxon>Dikarya</taxon>
        <taxon>Ascomycota</taxon>
        <taxon>Pezizomycotina</taxon>
        <taxon>Sordariomycetes</taxon>
        <taxon>Xylariomycetidae</taxon>
        <taxon>Amphisphaeriales</taxon>
        <taxon>Apiosporaceae</taxon>
        <taxon>Apiospora</taxon>
    </lineage>
</organism>
<dbReference type="PANTHER" id="PTHR37784">
    <property type="entry name" value="PROTEIN MSN1"/>
    <property type="match status" value="1"/>
</dbReference>
<feature type="region of interest" description="Disordered" evidence="1">
    <location>
        <begin position="184"/>
        <end position="269"/>
    </location>
</feature>
<name>A0ABR2JNZ5_9PEZI</name>
<dbReference type="InterPro" id="IPR022210">
    <property type="entry name" value="TF_GCR1-like"/>
</dbReference>
<feature type="compositionally biased region" description="Low complexity" evidence="1">
    <location>
        <begin position="50"/>
        <end position="70"/>
    </location>
</feature>
<evidence type="ECO:0000256" key="1">
    <source>
        <dbReference type="SAM" id="MobiDB-lite"/>
    </source>
</evidence>
<dbReference type="InterPro" id="IPR052146">
    <property type="entry name" value="HOT1"/>
</dbReference>
<evidence type="ECO:0000259" key="2">
    <source>
        <dbReference type="Pfam" id="PF12550"/>
    </source>
</evidence>
<reference evidence="3 4" key="1">
    <citation type="journal article" date="2024" name="IMA Fungus">
        <title>Apiospora arundinis, a panoply of carbohydrate-active enzymes and secondary metabolites.</title>
        <authorList>
            <person name="Sorensen T."/>
            <person name="Petersen C."/>
            <person name="Muurmann A.T."/>
            <person name="Christiansen J.V."/>
            <person name="Brundto M.L."/>
            <person name="Overgaard C.K."/>
            <person name="Boysen A.T."/>
            <person name="Wollenberg R.D."/>
            <person name="Larsen T.O."/>
            <person name="Sorensen J.L."/>
            <person name="Nielsen K.L."/>
            <person name="Sondergaard T.E."/>
        </authorList>
    </citation>
    <scope>NUCLEOTIDE SEQUENCE [LARGE SCALE GENOMIC DNA]</scope>
    <source>
        <strain evidence="3 4">AAU 773</strain>
    </source>
</reference>
<feature type="region of interest" description="Disordered" evidence="1">
    <location>
        <begin position="1"/>
        <end position="115"/>
    </location>
</feature>
<sequence length="371" mass="40003">MLPSPSATSGGQGILPTPGSTAGTKRPATSELHRAAGATSTPTKRHATKGSVGSSAGAGLAGASIMQTPTTAPPAPPPPPLHQQQHHPPPPPPQYPHQHVLAPGPAHAPTPPMPALITEDQLVGRTSEQLMAIILQFQNQHQQYVASISAQYESITHQLNELRNSLAAFYNGQSAAHQAAIAHLQPSPPNPFGGDHARMPRAPVAPAPPAIAPQAQQSSPPRPQASMVNRPTRPPPQSPLQPHSDARLLPKQSSAQAPQTPGPPAYDYRTVGTVEEVWKEYREGMDGQPAIEELDATWGSRWRPEPRGRTWYSRRKVIWDKIKDFIGEGMEEDEAVKEVEKLRDGGTINKLIRMLQEERKDKGLPDDSITT</sequence>
<feature type="domain" description="Transcription activator GCR1-like" evidence="2">
    <location>
        <begin position="269"/>
        <end position="343"/>
    </location>
</feature>
<comment type="caution">
    <text evidence="3">The sequence shown here is derived from an EMBL/GenBank/DDBJ whole genome shotgun (WGS) entry which is preliminary data.</text>
</comment>
<dbReference type="Proteomes" id="UP001390339">
    <property type="component" value="Unassembled WGS sequence"/>
</dbReference>
<gene>
    <name evidence="3" type="ORF">PGQ11_001497</name>
</gene>
<dbReference type="EMBL" id="JAPCWZ010000001">
    <property type="protein sequence ID" value="KAK8880203.1"/>
    <property type="molecule type" value="Genomic_DNA"/>
</dbReference>
<accession>A0ABR2JNZ5</accession>
<evidence type="ECO:0000313" key="3">
    <source>
        <dbReference type="EMBL" id="KAK8880203.1"/>
    </source>
</evidence>